<keyword evidence="2" id="KW-1185">Reference proteome</keyword>
<reference evidence="1 2" key="1">
    <citation type="submission" date="2023-05" db="EMBL/GenBank/DDBJ databases">
        <title>Lithophilousrod everest ZFBP1038 complete genpme.</title>
        <authorList>
            <person name="Tian M."/>
        </authorList>
    </citation>
    <scope>NUCLEOTIDE SEQUENCE [LARGE SCALE GENOMIC DNA]</scope>
    <source>
        <strain evidence="1 2">ZFBP1038</strain>
    </source>
</reference>
<evidence type="ECO:0008006" key="3">
    <source>
        <dbReference type="Google" id="ProtNLM"/>
    </source>
</evidence>
<organism evidence="1 2">
    <name type="scientific">Saxibacter everestensis</name>
    <dbReference type="NCBI Taxonomy" id="2909229"/>
    <lineage>
        <taxon>Bacteria</taxon>
        <taxon>Bacillati</taxon>
        <taxon>Actinomycetota</taxon>
        <taxon>Actinomycetes</taxon>
        <taxon>Micrococcales</taxon>
        <taxon>Brevibacteriaceae</taxon>
        <taxon>Saxibacter</taxon>
    </lineage>
</organism>
<dbReference type="InterPro" id="IPR057369">
    <property type="entry name" value="VG15"/>
</dbReference>
<dbReference type="EMBL" id="CP090958">
    <property type="protein sequence ID" value="WGW12743.1"/>
    <property type="molecule type" value="Genomic_DNA"/>
</dbReference>
<sequence>MATQAQVARFVAGNRRIEELLGRDLRRLWAGLDLANPITVRDSLLGVTPLLAARYGAVAAALAAEYFEEIMSVTPALGAGVDGLRVQASTRWALGPLFDGVPEDALAHLSGALSRHVKQQGRDVIHESTRVTRGATYARVPSGMDTCDFCLDMASRGAVYASRRNAGGEGNDYHDLCNCAPVAVASEADLPDGYDPDALYEAYAARQAKKQGLTQ</sequence>
<gene>
    <name evidence="1" type="ORF">LWF01_02930</name>
</gene>
<proteinExistence type="predicted"/>
<accession>A0ABY8QUS9</accession>
<evidence type="ECO:0000313" key="2">
    <source>
        <dbReference type="Proteomes" id="UP001209083"/>
    </source>
</evidence>
<protein>
    <recommendedName>
        <fullName evidence="3">MuF-like minor capsid protein</fullName>
    </recommendedName>
</protein>
<dbReference type="Proteomes" id="UP001209083">
    <property type="component" value="Chromosome"/>
</dbReference>
<name>A0ABY8QUS9_9MICO</name>
<evidence type="ECO:0000313" key="1">
    <source>
        <dbReference type="EMBL" id="WGW12743.1"/>
    </source>
</evidence>
<dbReference type="RefSeq" id="WP_349639547.1">
    <property type="nucleotide sequence ID" value="NZ_CP090958.1"/>
</dbReference>
<dbReference type="Pfam" id="PF25310">
    <property type="entry name" value="VG15"/>
    <property type="match status" value="1"/>
</dbReference>